<organism>
    <name type="scientific">Xenopus laevis</name>
    <name type="common">African clawed frog</name>
    <dbReference type="NCBI Taxonomy" id="8355"/>
    <lineage>
        <taxon>Eukaryota</taxon>
        <taxon>Metazoa</taxon>
        <taxon>Chordata</taxon>
        <taxon>Craniata</taxon>
        <taxon>Vertebrata</taxon>
        <taxon>Euteleostomi</taxon>
        <taxon>Amphibia</taxon>
        <taxon>Batrachia</taxon>
        <taxon>Anura</taxon>
        <taxon>Pipoidea</taxon>
        <taxon>Pipidae</taxon>
        <taxon>Xenopodinae</taxon>
        <taxon>Xenopus</taxon>
        <taxon>Xenopus</taxon>
    </lineage>
</organism>
<proteinExistence type="predicted"/>
<reference key="1">
    <citation type="journal article" date="1994" name="DNA Cell Biol.">
        <title>An analysis of Xenopus tyrosine kinase genes and their expression in early development.</title>
        <authorList>
            <person name="Islam N."/>
            <person name="Guimond A."/>
            <person name="Sanchez A."/>
            <person name="Moss T."/>
        </authorList>
    </citation>
    <scope>NUCLEOTIDE SEQUENCE</scope>
</reference>
<name>Q9PSB3_XENLA</name>
<protein>
    <submittedName>
        <fullName>Tyrosine kinase</fullName>
    </submittedName>
</protein>
<accession>Q9PSB3</accession>
<dbReference type="AlphaFoldDB" id="Q9PSB3"/>
<sequence length="26" mass="2813">NDETTLLVTGFSIKEVNGTDVWAFGV</sequence>